<evidence type="ECO:0000313" key="3">
    <source>
        <dbReference type="Proteomes" id="UP000516422"/>
    </source>
</evidence>
<dbReference type="RefSeq" id="WP_037662043.1">
    <property type="nucleotide sequence ID" value="NZ_CP051006.1"/>
</dbReference>
<evidence type="ECO:0000313" key="2">
    <source>
        <dbReference type="EMBL" id="QNT91833.1"/>
    </source>
</evidence>
<accession>A0A7H1PUV3</accession>
<feature type="domain" description="JmjC" evidence="1">
    <location>
        <begin position="122"/>
        <end position="161"/>
    </location>
</feature>
<dbReference type="GeneID" id="91461124"/>
<evidence type="ECO:0000259" key="1">
    <source>
        <dbReference type="Pfam" id="PF08007"/>
    </source>
</evidence>
<dbReference type="Gene3D" id="2.60.120.650">
    <property type="entry name" value="Cupin"/>
    <property type="match status" value="1"/>
</dbReference>
<organism evidence="2 3">
    <name type="scientific">Streptomyces griseofuscus</name>
    <dbReference type="NCBI Taxonomy" id="146922"/>
    <lineage>
        <taxon>Bacteria</taxon>
        <taxon>Bacillati</taxon>
        <taxon>Actinomycetota</taxon>
        <taxon>Actinomycetes</taxon>
        <taxon>Kitasatosporales</taxon>
        <taxon>Streptomycetaceae</taxon>
        <taxon>Streptomyces</taxon>
    </lineage>
</organism>
<dbReference type="AlphaFoldDB" id="A0A7H1PUV3"/>
<proteinExistence type="predicted"/>
<dbReference type="EMBL" id="CP051006">
    <property type="protein sequence ID" value="QNT91833.1"/>
    <property type="molecule type" value="Genomic_DNA"/>
</dbReference>
<name>A0A7H1PUV3_9ACTN</name>
<dbReference type="Proteomes" id="UP000516422">
    <property type="component" value="Chromosome"/>
</dbReference>
<sequence>MREGAITTEALSHKISAEVLARLASIVLPAIRLPPDALLYVPAAMEPSWTERLPLPVGGARRPVQTVALADGHAFTRVSRADDLERELAEQPRTQVYESVHLLSGGWIGVTALRLACMLGREVVCTIYQSRREDSTLGPHHDTWDGVVVQMSGMKRWLLWPDGDDEATEIIMRAGDVLIVPRGMRHDVSTLADPGHSIHLVLAVLDVPLAARPGHLRAVS</sequence>
<dbReference type="KEGG" id="sgf:HEP81_01504"/>
<gene>
    <name evidence="2" type="ORF">HEP81_01504</name>
</gene>
<reference evidence="2 3" key="1">
    <citation type="submission" date="2020-04" db="EMBL/GenBank/DDBJ databases">
        <title>Characterization and engineering of Streptomyces griseofuscus DSM40191 as a potential heterologous host for expression of BGCs.</title>
        <authorList>
            <person name="Gren T."/>
            <person name="Whitford C.M."/>
            <person name="Mohite O.S."/>
            <person name="Joergensen T.S."/>
            <person name="Nielsen J.B."/>
            <person name="Lee S.Y."/>
            <person name="Weber T."/>
        </authorList>
    </citation>
    <scope>NUCLEOTIDE SEQUENCE [LARGE SCALE GENOMIC DNA]</scope>
    <source>
        <strain evidence="2 3">DSM 40191</strain>
    </source>
</reference>
<dbReference type="Pfam" id="PF08007">
    <property type="entry name" value="JmjC_2"/>
    <property type="match status" value="1"/>
</dbReference>
<protein>
    <submittedName>
        <fullName evidence="2">Cupin superfamily protein</fullName>
    </submittedName>
</protein>
<dbReference type="SUPFAM" id="SSF51197">
    <property type="entry name" value="Clavaminate synthase-like"/>
    <property type="match status" value="1"/>
</dbReference>
<dbReference type="InterPro" id="IPR003347">
    <property type="entry name" value="JmjC_dom"/>
</dbReference>